<dbReference type="GO" id="GO:0019901">
    <property type="term" value="F:protein kinase binding"/>
    <property type="evidence" value="ECO:0007669"/>
    <property type="project" value="TreeGrafter"/>
</dbReference>
<dbReference type="GO" id="GO:0030292">
    <property type="term" value="F:protein tyrosine kinase inhibitor activity"/>
    <property type="evidence" value="ECO:0007669"/>
    <property type="project" value="TreeGrafter"/>
</dbReference>
<dbReference type="PANTHER" id="PTHR22872">
    <property type="entry name" value="BTK-BINDING PROTEIN-RELATED"/>
    <property type="match status" value="1"/>
</dbReference>
<reference evidence="2" key="3">
    <citation type="submission" date="2025-09" db="UniProtKB">
        <authorList>
            <consortium name="Ensembl"/>
        </authorList>
    </citation>
    <scope>IDENTIFICATION</scope>
</reference>
<dbReference type="GO" id="GO:0005737">
    <property type="term" value="C:cytoplasm"/>
    <property type="evidence" value="ECO:0007669"/>
    <property type="project" value="TreeGrafter"/>
</dbReference>
<evidence type="ECO:0000313" key="3">
    <source>
        <dbReference type="Proteomes" id="UP000314982"/>
    </source>
</evidence>
<dbReference type="STRING" id="62062.ENSHHUP00000069974"/>
<dbReference type="GO" id="GO:0005654">
    <property type="term" value="C:nucleoplasm"/>
    <property type="evidence" value="ECO:0007669"/>
    <property type="project" value="TreeGrafter"/>
</dbReference>
<keyword evidence="1" id="KW-0677">Repeat</keyword>
<proteinExistence type="predicted"/>
<evidence type="ECO:0000313" key="2">
    <source>
        <dbReference type="Ensembl" id="ENSHHUP00000069974.1"/>
    </source>
</evidence>
<reference evidence="3" key="1">
    <citation type="submission" date="2018-06" db="EMBL/GenBank/DDBJ databases">
        <title>Genome assembly of Danube salmon.</title>
        <authorList>
            <person name="Macqueen D.J."/>
            <person name="Gundappa M.K."/>
        </authorList>
    </citation>
    <scope>NUCLEOTIDE SEQUENCE [LARGE SCALE GENOMIC DNA]</scope>
</reference>
<dbReference type="CDD" id="cd18500">
    <property type="entry name" value="BACK_IBtk"/>
    <property type="match status" value="1"/>
</dbReference>
<organism evidence="2 3">
    <name type="scientific">Hucho hucho</name>
    <name type="common">huchen</name>
    <dbReference type="NCBI Taxonomy" id="62062"/>
    <lineage>
        <taxon>Eukaryota</taxon>
        <taxon>Metazoa</taxon>
        <taxon>Chordata</taxon>
        <taxon>Craniata</taxon>
        <taxon>Vertebrata</taxon>
        <taxon>Euteleostomi</taxon>
        <taxon>Actinopterygii</taxon>
        <taxon>Neopterygii</taxon>
        <taxon>Teleostei</taxon>
        <taxon>Protacanthopterygii</taxon>
        <taxon>Salmoniformes</taxon>
        <taxon>Salmonidae</taxon>
        <taxon>Salmoninae</taxon>
        <taxon>Hucho</taxon>
    </lineage>
</organism>
<dbReference type="Gene3D" id="1.25.40.420">
    <property type="match status" value="1"/>
</dbReference>
<dbReference type="GeneTree" id="ENSGT00940000156277"/>
<accession>A0A4W5QBZ9</accession>
<keyword evidence="3" id="KW-1185">Reference proteome</keyword>
<dbReference type="InterPro" id="IPR051625">
    <property type="entry name" value="Signaling_Regulatory_Domain"/>
</dbReference>
<dbReference type="PANTHER" id="PTHR22872:SF2">
    <property type="entry name" value="INHIBITOR OF BRUTON TYROSINE KINASE"/>
    <property type="match status" value="1"/>
</dbReference>
<protein>
    <submittedName>
        <fullName evidence="2">Uncharacterized protein</fullName>
    </submittedName>
</protein>
<evidence type="ECO:0000256" key="1">
    <source>
        <dbReference type="ARBA" id="ARBA00022737"/>
    </source>
</evidence>
<reference evidence="2" key="2">
    <citation type="submission" date="2025-08" db="UniProtKB">
        <authorList>
            <consortium name="Ensembl"/>
        </authorList>
    </citation>
    <scope>IDENTIFICATION</scope>
</reference>
<dbReference type="Ensembl" id="ENSHHUT00000072305.1">
    <property type="protein sequence ID" value="ENSHHUP00000069974.1"/>
    <property type="gene ID" value="ENSHHUG00000041182.1"/>
</dbReference>
<dbReference type="Proteomes" id="UP000314982">
    <property type="component" value="Unassembled WGS sequence"/>
</dbReference>
<sequence>MSSSVSSVTLKNSAELLQFSAMYNAEQLILSCIQFIVHNMAALLESKALDILSDDVLVELSVSYRRMIPAMQKRLITPYPDAPDLTVYEDVDSSFSSKADAELDYSCRYYTVYQTTVQHCGCISFQKLLRRSIPVMKEMG</sequence>
<dbReference type="AlphaFoldDB" id="A0A4W5QBZ9"/>
<name>A0A4W5QBZ9_9TELE</name>